<reference evidence="1 2" key="1">
    <citation type="submission" date="2020-10" db="EMBL/GenBank/DDBJ databases">
        <authorList>
            <person name="Abad L.A."/>
            <person name="Alter J."/>
            <person name="Becerra C.Y."/>
            <person name="Boehle J."/>
            <person name="Bustos B."/>
            <person name="Connatser B.I."/>
            <person name="Cutright B."/>
            <person name="Gavin J."/>
            <person name="Gomez A.P."/>
            <person name="Grabar K."/>
            <person name="Hur E.Y."/>
            <person name="Ioh M.T."/>
            <person name="Joya-Campos L."/>
            <person name="Lauhon H.N."/>
            <person name="Lee S."/>
            <person name="Maranan R.T."/>
            <person name="Park Y.G."/>
            <person name="Priest M."/>
            <person name="Samuels S.O."/>
            <person name="Sarameh Y.J."/>
            <person name="Schreiber J.M."/>
            <person name="Shepard L."/>
            <person name="Sheth K.J."/>
            <person name="Silva C.A."/>
            <person name="Smyers G.M."/>
            <person name="Tam S."/>
            <person name="Tamura C.M."/>
            <person name="Wucher D.E."/>
            <person name="Donachie S.P."/>
            <person name="Reed F.A."/>
            <person name="Palecanda S."/>
            <person name="Chong R.A."/>
            <person name="Porter M.L."/>
            <person name="Garlena R.A."/>
            <person name="Russell D.A."/>
            <person name="Jacobs-Sera D."/>
            <person name="Hatfull G.F."/>
        </authorList>
    </citation>
    <scope>NUCLEOTIDE SEQUENCE [LARGE SCALE GENOMIC DNA]</scope>
</reference>
<dbReference type="EMBL" id="MW055913">
    <property type="protein sequence ID" value="QPX62563.1"/>
    <property type="molecule type" value="Genomic_DNA"/>
</dbReference>
<gene>
    <name evidence="1" type="primary">10</name>
    <name evidence="1" type="ORF">SEA_WOLLYPOG_10</name>
</gene>
<dbReference type="KEGG" id="vg:77923942"/>
<evidence type="ECO:0000313" key="2">
    <source>
        <dbReference type="Proteomes" id="UP000595472"/>
    </source>
</evidence>
<sequence>MARYWSVKWKDGLSVELGKAPAKVRRAAILAAQSMAPEVENYMKLNAPWKDQTSNARNGLAARAYQDGTDIGIVLFHQVSYGVFLETRWGGRYSIINPTIEVMAPRVMMRFDRIMDRI</sequence>
<proteinExistence type="predicted"/>
<accession>A0A7T3N3D2</accession>
<dbReference type="Proteomes" id="UP000595472">
    <property type="component" value="Segment"/>
</dbReference>
<keyword evidence="2" id="KW-1185">Reference proteome</keyword>
<organism evidence="1 2">
    <name type="scientific">Arthrobacter phage Wollypog</name>
    <dbReference type="NCBI Taxonomy" id="2790985"/>
    <lineage>
        <taxon>Viruses</taxon>
        <taxon>Duplodnaviria</taxon>
        <taxon>Heunggongvirae</taxon>
        <taxon>Uroviricota</taxon>
        <taxon>Caudoviricetes</taxon>
        <taxon>Wollypogvirus</taxon>
        <taxon>Wollypogvirus wollypog</taxon>
    </lineage>
</organism>
<dbReference type="RefSeq" id="YP_010648501.1">
    <property type="nucleotide sequence ID" value="NC_070760.1"/>
</dbReference>
<evidence type="ECO:0000313" key="1">
    <source>
        <dbReference type="EMBL" id="QPX62563.1"/>
    </source>
</evidence>
<name>A0A7T3N3D2_9CAUD</name>
<protein>
    <submittedName>
        <fullName evidence="1">Uncharacterized protein</fullName>
    </submittedName>
</protein>
<dbReference type="GeneID" id="77923942"/>